<reference evidence="1" key="1">
    <citation type="submission" date="2020-04" db="EMBL/GenBank/DDBJ databases">
        <authorList>
            <person name="Chiriac C."/>
            <person name="Salcher M."/>
            <person name="Ghai R."/>
            <person name="Kavagutti S V."/>
        </authorList>
    </citation>
    <scope>NUCLEOTIDE SEQUENCE</scope>
</reference>
<organism evidence="1">
    <name type="scientific">uncultured Caudovirales phage</name>
    <dbReference type="NCBI Taxonomy" id="2100421"/>
    <lineage>
        <taxon>Viruses</taxon>
        <taxon>Duplodnaviria</taxon>
        <taxon>Heunggongvirae</taxon>
        <taxon>Uroviricota</taxon>
        <taxon>Caudoviricetes</taxon>
        <taxon>Peduoviridae</taxon>
        <taxon>Maltschvirus</taxon>
        <taxon>Maltschvirus maltsch</taxon>
    </lineage>
</organism>
<name>A0A6J5LZX0_9CAUD</name>
<gene>
    <name evidence="1" type="ORF">UFOVP331_177</name>
</gene>
<dbReference type="EMBL" id="LR796345">
    <property type="protein sequence ID" value="CAB4138617.1"/>
    <property type="molecule type" value="Genomic_DNA"/>
</dbReference>
<proteinExistence type="predicted"/>
<evidence type="ECO:0000313" key="1">
    <source>
        <dbReference type="EMBL" id="CAB4138617.1"/>
    </source>
</evidence>
<sequence>MISLIKILKTIITEGGNVFIGTEYDTDNIELNNIPPTIKQFVATLSSIFPKKKSTFSSLNDKSNWLGSTGSKSKSGDVDLAYSNEYFFKNRQADVEGWGIDPDEYNQLYEKYTNSARSASDEQIQLKSLIELIVKKINKSKYDIYASDKASGAGSIHFSFPQYTTLGEKIDGRTQLDLDIGDMDWLKFRYNSKLPNIEDLNEKEKVEKAADDYYKKDGIKDLNKLIEKYKIDNIDNLKKGLIKGLHRGQLMLAMFAATGYTFKSGKGFVRKKTGDILGNKPEDAITIFNDEYKPKQPLTLEINSNYDELMKYIKNNLKPEDKENTLKMFAEALRRANAYVPDNI</sequence>
<protein>
    <submittedName>
        <fullName evidence="1">Uncharacterized protein</fullName>
    </submittedName>
</protein>
<accession>A0A6J5LZX0</accession>